<dbReference type="OrthoDB" id="454733at2"/>
<dbReference type="AlphaFoldDB" id="A0A563VYU9"/>
<accession>A0A563VYU9</accession>
<dbReference type="RefSeq" id="WP_144875405.1">
    <property type="nucleotide sequence ID" value="NZ_LR214209.1"/>
</dbReference>
<dbReference type="InterPro" id="IPR014971">
    <property type="entry name" value="KGK"/>
</dbReference>
<protein>
    <submittedName>
        <fullName evidence="1">KGK family protein</fullName>
    </submittedName>
</protein>
<reference evidence="1 2" key="1">
    <citation type="submission" date="2019-01" db="EMBL/GenBank/DDBJ databases">
        <authorList>
            <person name="Brito A."/>
        </authorList>
    </citation>
    <scope>NUCLEOTIDE SEQUENCE [LARGE SCALE GENOMIC DNA]</scope>
    <source>
        <strain evidence="1">1</strain>
    </source>
</reference>
<evidence type="ECO:0000313" key="2">
    <source>
        <dbReference type="Proteomes" id="UP000320055"/>
    </source>
</evidence>
<gene>
    <name evidence="1" type="ORF">H1P_4750004</name>
</gene>
<sequence length="93" mass="10696">MNNQKITLNGDDVLSVNSEDNILISHHTYTVEELLNAIGDQINYRKKEKWCVEGVPCKMLAPNQSWQKGKVKISIEFIPDEIESPLDELRKEI</sequence>
<dbReference type="Proteomes" id="UP000320055">
    <property type="component" value="Unassembled WGS sequence"/>
</dbReference>
<dbReference type="EMBL" id="CAACVJ010000418">
    <property type="protein sequence ID" value="VEP16628.1"/>
    <property type="molecule type" value="Genomic_DNA"/>
</dbReference>
<dbReference type="Pfam" id="PF08872">
    <property type="entry name" value="KGK"/>
    <property type="match status" value="1"/>
</dbReference>
<name>A0A563VYU9_9CYAN</name>
<evidence type="ECO:0000313" key="1">
    <source>
        <dbReference type="EMBL" id="VEP16628.1"/>
    </source>
</evidence>
<proteinExistence type="predicted"/>
<organism evidence="1 2">
    <name type="scientific">Hyella patelloides LEGE 07179</name>
    <dbReference type="NCBI Taxonomy" id="945734"/>
    <lineage>
        <taxon>Bacteria</taxon>
        <taxon>Bacillati</taxon>
        <taxon>Cyanobacteriota</taxon>
        <taxon>Cyanophyceae</taxon>
        <taxon>Pleurocapsales</taxon>
        <taxon>Hyellaceae</taxon>
        <taxon>Hyella</taxon>
    </lineage>
</organism>
<keyword evidence="2" id="KW-1185">Reference proteome</keyword>